<comment type="catalytic activity">
    <reaction evidence="15">
        <text>tetradecanoyl-CoA + H2O = tetradecanoyl-4'-phosphopantetheine + adenosine 3',5'-bisphosphate + 2 H(+)</text>
        <dbReference type="Rhea" id="RHEA:50028"/>
        <dbReference type="ChEBI" id="CHEBI:15377"/>
        <dbReference type="ChEBI" id="CHEBI:15378"/>
        <dbReference type="ChEBI" id="CHEBI:57385"/>
        <dbReference type="ChEBI" id="CHEBI:58343"/>
        <dbReference type="ChEBI" id="CHEBI:132017"/>
    </reaction>
    <physiologicalReaction direction="left-to-right" evidence="15">
        <dbReference type="Rhea" id="RHEA:50029"/>
    </physiologicalReaction>
</comment>
<comment type="catalytic activity">
    <reaction evidence="19">
        <text>propanoyl-CoA + H2O = propanoyl-4'-phosphopantetheine + adenosine 3',5'-bisphosphate + 2 H(+)</text>
        <dbReference type="Rhea" id="RHEA:67464"/>
        <dbReference type="ChEBI" id="CHEBI:15377"/>
        <dbReference type="ChEBI" id="CHEBI:15378"/>
        <dbReference type="ChEBI" id="CHEBI:57392"/>
        <dbReference type="ChEBI" id="CHEBI:58343"/>
        <dbReference type="ChEBI" id="CHEBI:172362"/>
    </reaction>
    <physiologicalReaction direction="left-to-right" evidence="19">
        <dbReference type="Rhea" id="RHEA:67465"/>
    </physiologicalReaction>
</comment>
<dbReference type="PROSITE" id="PS51462">
    <property type="entry name" value="NUDIX"/>
    <property type="match status" value="1"/>
</dbReference>
<comment type="catalytic activity">
    <reaction evidence="16">
        <text>hexanoyl-CoA + H2O = hexanoyl-4'-phosphopantetheine + adenosine 3',5'-bisphosphate + 2 H(+)</text>
        <dbReference type="Rhea" id="RHEA:49980"/>
        <dbReference type="ChEBI" id="CHEBI:15377"/>
        <dbReference type="ChEBI" id="CHEBI:15378"/>
        <dbReference type="ChEBI" id="CHEBI:58343"/>
        <dbReference type="ChEBI" id="CHEBI:62620"/>
        <dbReference type="ChEBI" id="CHEBI:132012"/>
    </reaction>
    <physiologicalReaction direction="left-to-right" evidence="16">
        <dbReference type="Rhea" id="RHEA:49981"/>
    </physiologicalReaction>
</comment>
<evidence type="ECO:0000256" key="15">
    <source>
        <dbReference type="ARBA" id="ARBA00047403"/>
    </source>
</evidence>
<comment type="catalytic activity">
    <reaction evidence="30">
        <text>(9Z)-hexadecenoyl-CoA + H2O = S-(9Z-hexadecenoyl)-4'-phosphopantetheine + adenosine 3',5'-bisphosphate + 2 H(+)</text>
        <dbReference type="Rhea" id="RHEA:67540"/>
        <dbReference type="ChEBI" id="CHEBI:15377"/>
        <dbReference type="ChEBI" id="CHEBI:15378"/>
        <dbReference type="ChEBI" id="CHEBI:58343"/>
        <dbReference type="ChEBI" id="CHEBI:61540"/>
        <dbReference type="ChEBI" id="CHEBI:172388"/>
    </reaction>
    <physiologicalReaction direction="left-to-right" evidence="30">
        <dbReference type="Rhea" id="RHEA:67541"/>
    </physiologicalReaction>
</comment>
<sequence>MSGPLRSGRSTWRRAATLVLAAGSSRPSPGAPQSADDFRLLFLQRAQNQRFLPGAHVFPGGALHAADSSADWLQLFAPLHTPPRFGLGPAPPQQPSFPVIVHDDAHAGALPDDVALRICAIRETFEEAGVLLLRPRGSAPASPEPGLALSPPPGLADWRSRVRSDPRCFLQLCAHLDCTPDIWALCNWGGWITPYGSGLSRFDTTFLLCCLRDTPPVDPDLAEVVGYKWLSPSEATERFLSKEICLAPPQFYEIRRLETFASLSALYRFSSDRPLEITEKWLPIVLLTADGSIRLFPGDELYVKDSDFLEKPMSTDKKTEEIVKEGKVVNRMVIYNLNLYEIYVSLLSKDKLVYPKNYVVKKNLPAHL</sequence>
<comment type="catalytic activity">
    <reaction evidence="21">
        <text>dodecanoyl-CoA + H2O = S-dodecanoyl-4'-phosphopantetheine + adenosine 3',5'-bisphosphate + 2 H(+)</text>
        <dbReference type="Rhea" id="RHEA:50024"/>
        <dbReference type="ChEBI" id="CHEBI:15377"/>
        <dbReference type="ChEBI" id="CHEBI:15378"/>
        <dbReference type="ChEBI" id="CHEBI:57375"/>
        <dbReference type="ChEBI" id="CHEBI:58343"/>
        <dbReference type="ChEBI" id="CHEBI:132015"/>
    </reaction>
    <physiologicalReaction direction="left-to-right" evidence="21">
        <dbReference type="Rhea" id="RHEA:50025"/>
    </physiologicalReaction>
</comment>
<dbReference type="InterPro" id="IPR015797">
    <property type="entry name" value="NUDIX_hydrolase-like_dom_sf"/>
</dbReference>
<comment type="catalytic activity">
    <reaction evidence="10">
        <text>CoA + H2O = (R)-4'-phosphopantetheine + adenosine 3',5'-bisphosphate + 2 H(+)</text>
        <dbReference type="Rhea" id="RHEA:64988"/>
        <dbReference type="ChEBI" id="CHEBI:15377"/>
        <dbReference type="ChEBI" id="CHEBI:15378"/>
        <dbReference type="ChEBI" id="CHEBI:57287"/>
        <dbReference type="ChEBI" id="CHEBI:58343"/>
        <dbReference type="ChEBI" id="CHEBI:61723"/>
        <dbReference type="EC" id="3.6.1.77"/>
    </reaction>
    <physiologicalReaction direction="left-to-right" evidence="10">
        <dbReference type="Rhea" id="RHEA:64989"/>
    </physiologicalReaction>
</comment>
<comment type="catalytic activity">
    <reaction evidence="14">
        <text>malonyl-CoA + H2O = malonyl-4'-phosphopantetheine + adenosine 3',5'-bisphosphate + 2 H(+)</text>
        <dbReference type="Rhea" id="RHEA:67468"/>
        <dbReference type="ChEBI" id="CHEBI:15377"/>
        <dbReference type="ChEBI" id="CHEBI:15378"/>
        <dbReference type="ChEBI" id="CHEBI:57384"/>
        <dbReference type="ChEBI" id="CHEBI:58343"/>
        <dbReference type="ChEBI" id="CHEBI:172363"/>
    </reaction>
    <physiologicalReaction direction="left-to-right" evidence="14">
        <dbReference type="Rhea" id="RHEA:67469"/>
    </physiologicalReaction>
</comment>
<evidence type="ECO:0000256" key="12">
    <source>
        <dbReference type="ARBA" id="ARBA00045809"/>
    </source>
</evidence>
<comment type="catalytic activity">
    <reaction evidence="20">
        <text>(9Z,12Z)-octadecadienoyl-CoA + H2O = S-(9Z,12Z-octadecadienoyl)-4'-phosphopantetheine + adenosine 3',5'-bisphosphate + 2 H(+)</text>
        <dbReference type="Rhea" id="RHEA:67536"/>
        <dbReference type="ChEBI" id="CHEBI:15377"/>
        <dbReference type="ChEBI" id="CHEBI:15378"/>
        <dbReference type="ChEBI" id="CHEBI:57383"/>
        <dbReference type="ChEBI" id="CHEBI:58343"/>
        <dbReference type="ChEBI" id="CHEBI:172387"/>
    </reaction>
    <physiologicalReaction direction="left-to-right" evidence="20">
        <dbReference type="Rhea" id="RHEA:67537"/>
    </physiologicalReaction>
</comment>
<dbReference type="GO" id="GO:0046872">
    <property type="term" value="F:metal ion binding"/>
    <property type="evidence" value="ECO:0007669"/>
    <property type="project" value="UniProtKB-KW"/>
</dbReference>
<comment type="catalytic activity">
    <reaction evidence="25">
        <text>a 5'-end CoA-ribonucleoside in mRNA + H2O = a 5'-end phospho-adenosine-phospho-ribonucleoside in mRNA + (R)-4'-phosphopantetheine + 2 H(+)</text>
        <dbReference type="Rhea" id="RHEA:67592"/>
        <dbReference type="Rhea" id="RHEA-COMP:15719"/>
        <dbReference type="Rhea" id="RHEA-COMP:17276"/>
        <dbReference type="ChEBI" id="CHEBI:15377"/>
        <dbReference type="ChEBI" id="CHEBI:15378"/>
        <dbReference type="ChEBI" id="CHEBI:61723"/>
        <dbReference type="ChEBI" id="CHEBI:144051"/>
        <dbReference type="ChEBI" id="CHEBI:172371"/>
    </reaction>
    <physiologicalReaction direction="left-to-right" evidence="25">
        <dbReference type="Rhea" id="RHEA:67593"/>
    </physiologicalReaction>
</comment>
<organism evidence="32 33">
    <name type="scientific">Neotoma lepida</name>
    <name type="common">Desert woodrat</name>
    <dbReference type="NCBI Taxonomy" id="56216"/>
    <lineage>
        <taxon>Eukaryota</taxon>
        <taxon>Metazoa</taxon>
        <taxon>Chordata</taxon>
        <taxon>Craniata</taxon>
        <taxon>Vertebrata</taxon>
        <taxon>Euteleostomi</taxon>
        <taxon>Mammalia</taxon>
        <taxon>Eutheria</taxon>
        <taxon>Euarchontoglires</taxon>
        <taxon>Glires</taxon>
        <taxon>Rodentia</taxon>
        <taxon>Myomorpha</taxon>
        <taxon>Muroidea</taxon>
        <taxon>Cricetidae</taxon>
        <taxon>Neotominae</taxon>
        <taxon>Neotoma</taxon>
    </lineage>
</organism>
<evidence type="ECO:0000256" key="14">
    <source>
        <dbReference type="ARBA" id="ARBA00047369"/>
    </source>
</evidence>
<protein>
    <recommendedName>
        <fullName evidence="8">Acyl-coenzyme A diphosphatase NUDT19</fullName>
        <ecNumber evidence="11">3.6.1.77</ecNumber>
    </recommendedName>
    <alternativeName>
        <fullName evidence="9">Nucleoside diphosphate-linked moiety X motif 19</fullName>
    </alternativeName>
</protein>
<comment type="catalytic activity">
    <reaction evidence="27">
        <text>an acyl-CoA + H2O = an acyl-4'-phosphopantetheine + adenosine 3',5'-bisphosphate + 2 H(+)</text>
        <dbReference type="Rhea" id="RHEA:50044"/>
        <dbReference type="ChEBI" id="CHEBI:15377"/>
        <dbReference type="ChEBI" id="CHEBI:15378"/>
        <dbReference type="ChEBI" id="CHEBI:58342"/>
        <dbReference type="ChEBI" id="CHEBI:58343"/>
        <dbReference type="ChEBI" id="CHEBI:132023"/>
    </reaction>
    <physiologicalReaction direction="left-to-right" evidence="27">
        <dbReference type="Rhea" id="RHEA:50045"/>
    </physiologicalReaction>
</comment>
<dbReference type="SUPFAM" id="SSF55811">
    <property type="entry name" value="Nudix"/>
    <property type="match status" value="1"/>
</dbReference>
<evidence type="ECO:0000256" key="26">
    <source>
        <dbReference type="ARBA" id="ARBA00048828"/>
    </source>
</evidence>
<comment type="catalytic activity">
    <reaction evidence="28">
        <text>choloyl-CoA + H2O = S-choloyl-4'-phosphopantetheine + adenosine 3',5'-bisphosphate + 2 H(+)</text>
        <dbReference type="Rhea" id="RHEA:50036"/>
        <dbReference type="ChEBI" id="CHEBI:15377"/>
        <dbReference type="ChEBI" id="CHEBI:15378"/>
        <dbReference type="ChEBI" id="CHEBI:57373"/>
        <dbReference type="ChEBI" id="CHEBI:58343"/>
        <dbReference type="ChEBI" id="CHEBI:132020"/>
    </reaction>
    <physiologicalReaction direction="left-to-right" evidence="28">
        <dbReference type="Rhea" id="RHEA:50037"/>
    </physiologicalReaction>
</comment>
<name>A0A1A6HG09_NEOLE</name>
<comment type="cofactor">
    <cofactor evidence="2">
        <name>Mg(2+)</name>
        <dbReference type="ChEBI" id="CHEBI:18420"/>
    </cofactor>
</comment>
<comment type="catalytic activity">
    <reaction evidence="17">
        <text>(6Z)-octenoyl-CoA + H2O = S-(6Z-octenoyl)-4'-phosphopantetheine + adenosine 3',5'-bisphosphate + 2 H(+)</text>
        <dbReference type="Rhea" id="RHEA:67528"/>
        <dbReference type="ChEBI" id="CHEBI:15377"/>
        <dbReference type="ChEBI" id="CHEBI:15378"/>
        <dbReference type="ChEBI" id="CHEBI:58343"/>
        <dbReference type="ChEBI" id="CHEBI:172383"/>
        <dbReference type="ChEBI" id="CHEBI:172384"/>
    </reaction>
    <physiologicalReaction direction="left-to-right" evidence="17">
        <dbReference type="Rhea" id="RHEA:67529"/>
    </physiologicalReaction>
</comment>
<evidence type="ECO:0000256" key="3">
    <source>
        <dbReference type="ARBA" id="ARBA00005582"/>
    </source>
</evidence>
<comment type="catalytic activity">
    <reaction evidence="18">
        <text>4,8-dimethylnonanoyl-CoA + H2O = S-(4,8-dimethylnonanoyl)-4'-phosphopantetheine + adenosine 3',5'-bisphosphate + 2 H(+)</text>
        <dbReference type="Rhea" id="RHEA:67524"/>
        <dbReference type="ChEBI" id="CHEBI:15377"/>
        <dbReference type="ChEBI" id="CHEBI:15378"/>
        <dbReference type="ChEBI" id="CHEBI:58343"/>
        <dbReference type="ChEBI" id="CHEBI:77061"/>
        <dbReference type="ChEBI" id="CHEBI:172385"/>
    </reaction>
    <physiologicalReaction direction="left-to-right" evidence="18">
        <dbReference type="Rhea" id="RHEA:67525"/>
    </physiologicalReaction>
</comment>
<evidence type="ECO:0000256" key="8">
    <source>
        <dbReference type="ARBA" id="ARBA00026208"/>
    </source>
</evidence>
<evidence type="ECO:0000256" key="17">
    <source>
        <dbReference type="ARBA" id="ARBA00047511"/>
    </source>
</evidence>
<evidence type="ECO:0000313" key="32">
    <source>
        <dbReference type="EMBL" id="OBS77184.1"/>
    </source>
</evidence>
<evidence type="ECO:0000256" key="22">
    <source>
        <dbReference type="ARBA" id="ARBA00048360"/>
    </source>
</evidence>
<keyword evidence="5" id="KW-0378">Hydrolase</keyword>
<comment type="function">
    <text evidence="12">Fatty acyl-coenzyme A (CoA) diphosphatase that hydrolyzes fatty acyl-CoA to yield acyl-4'-phosphopantetheine and adenosine 3',5'-bisphosphate. Mediates the hydrolysis of a wide range of CoA esters, including choloyl-CoA and branched-chain fatty-acyl-CoA esters and at low substrate concentrations medium and long-chain fatty-acyl-CoA esters are the primary substrates. Highest activity seen with medium-chain acyl-CoA esters and higher rates of activity seen with the unsaturated acyl-CoA esters compared with the saturated esters. Exhibits decapping activity towards dpCoA-capped RNAs in vitro.</text>
</comment>
<evidence type="ECO:0000256" key="20">
    <source>
        <dbReference type="ARBA" id="ARBA00047708"/>
    </source>
</evidence>
<keyword evidence="6" id="KW-0460">Magnesium</keyword>
<comment type="catalytic activity">
    <reaction evidence="29">
        <text>butanoyl-CoA + H2O = S-butanoyl-4'-phosphopantetheine + adenosine 3',5'-bisphosphate + 2 H(+)</text>
        <dbReference type="Rhea" id="RHEA:49976"/>
        <dbReference type="ChEBI" id="CHEBI:15377"/>
        <dbReference type="ChEBI" id="CHEBI:15378"/>
        <dbReference type="ChEBI" id="CHEBI:57371"/>
        <dbReference type="ChEBI" id="CHEBI:58343"/>
        <dbReference type="ChEBI" id="CHEBI:132011"/>
    </reaction>
    <physiologicalReaction direction="left-to-right" evidence="29">
        <dbReference type="Rhea" id="RHEA:49977"/>
    </physiologicalReaction>
</comment>
<evidence type="ECO:0000256" key="25">
    <source>
        <dbReference type="ARBA" id="ARBA00048667"/>
    </source>
</evidence>
<comment type="similarity">
    <text evidence="3">Belongs to the Nudix hydrolase family.</text>
</comment>
<proteinExistence type="inferred from homology"/>
<dbReference type="GO" id="GO:0005739">
    <property type="term" value="C:mitochondrion"/>
    <property type="evidence" value="ECO:0007669"/>
    <property type="project" value="TreeGrafter"/>
</dbReference>
<evidence type="ECO:0000256" key="23">
    <source>
        <dbReference type="ARBA" id="ARBA00048413"/>
    </source>
</evidence>
<evidence type="ECO:0000256" key="29">
    <source>
        <dbReference type="ARBA" id="ARBA00049284"/>
    </source>
</evidence>
<evidence type="ECO:0000256" key="19">
    <source>
        <dbReference type="ARBA" id="ARBA00047666"/>
    </source>
</evidence>
<evidence type="ECO:0000256" key="16">
    <source>
        <dbReference type="ARBA" id="ARBA00047466"/>
    </source>
</evidence>
<dbReference type="PANTHER" id="PTHR12318:SF0">
    <property type="entry name" value="ACYL-COENZYME A DIPHOSPHATASE NUDT19"/>
    <property type="match status" value="1"/>
</dbReference>
<evidence type="ECO:0000256" key="28">
    <source>
        <dbReference type="ARBA" id="ARBA00048961"/>
    </source>
</evidence>
<keyword evidence="7" id="KW-0464">Manganese</keyword>
<dbReference type="PANTHER" id="PTHR12318">
    <property type="entry name" value="TESTOSTERONE-REGULATED PROTEIN RP2"/>
    <property type="match status" value="1"/>
</dbReference>
<comment type="catalytic activity">
    <reaction evidence="24">
        <text>succinyl-CoA + H2O = succinyl-4'-phosphopantetheine + adenosine 3',5'-bisphosphate + 2 H(+)</text>
        <dbReference type="Rhea" id="RHEA:67472"/>
        <dbReference type="ChEBI" id="CHEBI:15377"/>
        <dbReference type="ChEBI" id="CHEBI:15378"/>
        <dbReference type="ChEBI" id="CHEBI:57292"/>
        <dbReference type="ChEBI" id="CHEBI:58343"/>
        <dbReference type="ChEBI" id="CHEBI:172364"/>
    </reaction>
    <physiologicalReaction direction="left-to-right" evidence="24">
        <dbReference type="Rhea" id="RHEA:67473"/>
    </physiologicalReaction>
</comment>
<evidence type="ECO:0000256" key="11">
    <source>
        <dbReference type="ARBA" id="ARBA00044967"/>
    </source>
</evidence>
<evidence type="ECO:0000256" key="2">
    <source>
        <dbReference type="ARBA" id="ARBA00001946"/>
    </source>
</evidence>
<evidence type="ECO:0000256" key="9">
    <source>
        <dbReference type="ARBA" id="ARBA00031193"/>
    </source>
</evidence>
<dbReference type="InterPro" id="IPR039121">
    <property type="entry name" value="NUDT19"/>
</dbReference>
<comment type="caution">
    <text evidence="32">The sequence shown here is derived from an EMBL/GenBank/DDBJ whole genome shotgun (WGS) entry which is preliminary data.</text>
</comment>
<dbReference type="STRING" id="56216.A0A1A6HG09"/>
<evidence type="ECO:0000256" key="24">
    <source>
        <dbReference type="ARBA" id="ARBA00048624"/>
    </source>
</evidence>
<dbReference type="EMBL" id="LZPO01034125">
    <property type="protein sequence ID" value="OBS77184.1"/>
    <property type="molecule type" value="Genomic_DNA"/>
</dbReference>
<dbReference type="OrthoDB" id="1695362at2759"/>
<keyword evidence="4" id="KW-0479">Metal-binding</keyword>
<dbReference type="EC" id="3.6.1.77" evidence="11"/>
<dbReference type="InterPro" id="IPR000086">
    <property type="entry name" value="NUDIX_hydrolase_dom"/>
</dbReference>
<evidence type="ECO:0000256" key="30">
    <source>
        <dbReference type="ARBA" id="ARBA00049403"/>
    </source>
</evidence>
<dbReference type="Proteomes" id="UP000092124">
    <property type="component" value="Unassembled WGS sequence"/>
</dbReference>
<accession>A0A1A6HG09</accession>
<evidence type="ECO:0000313" key="33">
    <source>
        <dbReference type="Proteomes" id="UP000092124"/>
    </source>
</evidence>
<comment type="catalytic activity">
    <reaction evidence="23">
        <text>(9Z)-tetradecenoyl-CoA + H2O = S-(9Z-tetradecenoyl)-4'-phosphopantetheine + adenosine 3',5'-bisphosphate + 2 H(+)</text>
        <dbReference type="Rhea" id="RHEA:67544"/>
        <dbReference type="ChEBI" id="CHEBI:15377"/>
        <dbReference type="ChEBI" id="CHEBI:15378"/>
        <dbReference type="ChEBI" id="CHEBI:58343"/>
        <dbReference type="ChEBI" id="CHEBI:65060"/>
        <dbReference type="ChEBI" id="CHEBI:172389"/>
    </reaction>
    <physiologicalReaction direction="left-to-right" evidence="23">
        <dbReference type="Rhea" id="RHEA:67545"/>
    </physiologicalReaction>
</comment>
<dbReference type="CDD" id="cd18870">
    <property type="entry name" value="NUDIX_AcylCoAdiphos_Nudt19"/>
    <property type="match status" value="1"/>
</dbReference>
<keyword evidence="33" id="KW-1185">Reference proteome</keyword>
<comment type="catalytic activity">
    <reaction evidence="26">
        <text>hexadecanoyl-CoA + H2O = S-hexadecanoyl-4'-phosphopantetheine + adenosine 3',5'-bisphosphate + 2 H(+)</text>
        <dbReference type="Rhea" id="RHEA:50032"/>
        <dbReference type="ChEBI" id="CHEBI:15377"/>
        <dbReference type="ChEBI" id="CHEBI:15378"/>
        <dbReference type="ChEBI" id="CHEBI:57379"/>
        <dbReference type="ChEBI" id="CHEBI:58343"/>
        <dbReference type="ChEBI" id="CHEBI:132018"/>
    </reaction>
    <physiologicalReaction direction="left-to-right" evidence="26">
        <dbReference type="Rhea" id="RHEA:50033"/>
    </physiologicalReaction>
</comment>
<dbReference type="Gene3D" id="3.90.79.10">
    <property type="entry name" value="Nucleoside Triphosphate Pyrophosphohydrolase"/>
    <property type="match status" value="1"/>
</dbReference>
<comment type="cofactor">
    <cofactor evidence="1">
        <name>Mn(2+)</name>
        <dbReference type="ChEBI" id="CHEBI:29035"/>
    </cofactor>
</comment>
<evidence type="ECO:0000256" key="7">
    <source>
        <dbReference type="ARBA" id="ARBA00023211"/>
    </source>
</evidence>
<evidence type="ECO:0000256" key="21">
    <source>
        <dbReference type="ARBA" id="ARBA00047757"/>
    </source>
</evidence>
<evidence type="ECO:0000256" key="1">
    <source>
        <dbReference type="ARBA" id="ARBA00001936"/>
    </source>
</evidence>
<evidence type="ECO:0000256" key="6">
    <source>
        <dbReference type="ARBA" id="ARBA00022842"/>
    </source>
</evidence>
<evidence type="ECO:0000259" key="31">
    <source>
        <dbReference type="PROSITE" id="PS51462"/>
    </source>
</evidence>
<dbReference type="GO" id="GO:0010945">
    <property type="term" value="F:coenzyme A diphosphatase activity"/>
    <property type="evidence" value="ECO:0007669"/>
    <property type="project" value="UniProtKB-EC"/>
</dbReference>
<comment type="catalytic activity">
    <reaction evidence="22">
        <text>(9Z,12Z,15Z)-octadecatrienoyl-CoA + H2O = S-(9Z,12Z,15Z-octadecatrienoyl)-4'-phosphopantetheine + adenosine 3',5'-bisphosphate + 2 H(+)</text>
        <dbReference type="Rhea" id="RHEA:67532"/>
        <dbReference type="ChEBI" id="CHEBI:15377"/>
        <dbReference type="ChEBI" id="CHEBI:15378"/>
        <dbReference type="ChEBI" id="CHEBI:58343"/>
        <dbReference type="ChEBI" id="CHEBI:74034"/>
        <dbReference type="ChEBI" id="CHEBI:172386"/>
    </reaction>
    <physiologicalReaction direction="left-to-right" evidence="22">
        <dbReference type="Rhea" id="RHEA:67533"/>
    </physiologicalReaction>
</comment>
<evidence type="ECO:0000256" key="27">
    <source>
        <dbReference type="ARBA" id="ARBA00048882"/>
    </source>
</evidence>
<feature type="domain" description="Nudix hydrolase" evidence="31">
    <location>
        <begin position="11"/>
        <end position="252"/>
    </location>
</feature>
<gene>
    <name evidence="32" type="ORF">A6R68_16345</name>
</gene>
<evidence type="ECO:0000256" key="4">
    <source>
        <dbReference type="ARBA" id="ARBA00022723"/>
    </source>
</evidence>
<evidence type="ECO:0000256" key="13">
    <source>
        <dbReference type="ARBA" id="ARBA00047289"/>
    </source>
</evidence>
<evidence type="ECO:0000256" key="18">
    <source>
        <dbReference type="ARBA" id="ARBA00047584"/>
    </source>
</evidence>
<evidence type="ECO:0000256" key="5">
    <source>
        <dbReference type="ARBA" id="ARBA00022801"/>
    </source>
</evidence>
<comment type="catalytic activity">
    <reaction evidence="13">
        <text>octanoyl-CoA + H2O = S-octanoyl-4'-phosphopantetheine + adenosine 3',5'-bisphosphate + 2 H(+)</text>
        <dbReference type="Rhea" id="RHEA:50016"/>
        <dbReference type="ChEBI" id="CHEBI:15377"/>
        <dbReference type="ChEBI" id="CHEBI:15378"/>
        <dbReference type="ChEBI" id="CHEBI:57386"/>
        <dbReference type="ChEBI" id="CHEBI:58343"/>
        <dbReference type="ChEBI" id="CHEBI:132013"/>
    </reaction>
    <physiologicalReaction direction="left-to-right" evidence="13">
        <dbReference type="Rhea" id="RHEA:50017"/>
    </physiologicalReaction>
</comment>
<evidence type="ECO:0000256" key="10">
    <source>
        <dbReference type="ARBA" id="ARBA00044908"/>
    </source>
</evidence>
<reference evidence="32 33" key="1">
    <citation type="submission" date="2016-06" db="EMBL/GenBank/DDBJ databases">
        <title>The Draft Genome Sequence and Annotation of the Desert Woodrat Neotoma lepida.</title>
        <authorList>
            <person name="Campbell M."/>
            <person name="Oakeson K.F."/>
            <person name="Yandell M."/>
            <person name="Halpert J.R."/>
            <person name="Dearing D."/>
        </authorList>
    </citation>
    <scope>NUCLEOTIDE SEQUENCE [LARGE SCALE GENOMIC DNA]</scope>
    <source>
        <strain evidence="32">417</strain>
        <tissue evidence="32">Liver</tissue>
    </source>
</reference>
<dbReference type="AlphaFoldDB" id="A0A1A6HG09"/>